<dbReference type="Proteomes" id="UP001143370">
    <property type="component" value="Unassembled WGS sequence"/>
</dbReference>
<keyword evidence="3" id="KW-0804">Transcription</keyword>
<sequence length="321" mass="34813">MIFAPSDDPLDVTLLLFPGLSLLSLAATLDPMRGANRVLGRPAFRWKLVSMDGTMPAASCGLPIPVDGAFDAGAPQDVLMVVAAFEATRFATSPILKAIRAGAKRSVATGGIESGSWLMGFAGLLEGRRATTHWEDLEDFAARFPETDVQPDRFVIDEPVFTTGGATPALDCMLALIRARHGYSTALDVASLYIYEEVRTGSDVQPIVSLGRIRQHEPRVAEAIRLMETHIDRPLTIAAIARRVGVSTRALETLFLKTVELSPGAYYVTLRLKAARRLVLDTNLPIADIAERTGFSAIASLSRAFRRQFGAPPSVARRQRL</sequence>
<dbReference type="GO" id="GO:0003700">
    <property type="term" value="F:DNA-binding transcription factor activity"/>
    <property type="evidence" value="ECO:0007669"/>
    <property type="project" value="InterPro"/>
</dbReference>
<proteinExistence type="predicted"/>
<dbReference type="PROSITE" id="PS01124">
    <property type="entry name" value="HTH_ARAC_FAMILY_2"/>
    <property type="match status" value="1"/>
</dbReference>
<dbReference type="CDD" id="cd03136">
    <property type="entry name" value="GATase1_AraC_ArgR_like"/>
    <property type="match status" value="1"/>
</dbReference>
<evidence type="ECO:0000313" key="6">
    <source>
        <dbReference type="Proteomes" id="UP001143370"/>
    </source>
</evidence>
<reference evidence="5" key="2">
    <citation type="submission" date="2023-01" db="EMBL/GenBank/DDBJ databases">
        <authorList>
            <person name="Sun Q."/>
            <person name="Evtushenko L."/>
        </authorList>
    </citation>
    <scope>NUCLEOTIDE SEQUENCE</scope>
    <source>
        <strain evidence="5">VKM B-2484</strain>
    </source>
</reference>
<dbReference type="Gene3D" id="3.40.50.880">
    <property type="match status" value="1"/>
</dbReference>
<dbReference type="RefSeq" id="WP_213375715.1">
    <property type="nucleotide sequence ID" value="NZ_BSFJ01000001.1"/>
</dbReference>
<dbReference type="InterPro" id="IPR009057">
    <property type="entry name" value="Homeodomain-like_sf"/>
</dbReference>
<evidence type="ECO:0000256" key="1">
    <source>
        <dbReference type="ARBA" id="ARBA00023015"/>
    </source>
</evidence>
<dbReference type="PROSITE" id="PS00041">
    <property type="entry name" value="HTH_ARAC_FAMILY_1"/>
    <property type="match status" value="1"/>
</dbReference>
<dbReference type="AlphaFoldDB" id="A0A9W6MXH2"/>
<protein>
    <submittedName>
        <fullName evidence="5">AraC family transcriptional regulator</fullName>
    </submittedName>
</protein>
<gene>
    <name evidence="5" type="ORF">GCM10017643_01460</name>
</gene>
<feature type="domain" description="HTH araC/xylS-type" evidence="4">
    <location>
        <begin position="221"/>
        <end position="319"/>
    </location>
</feature>
<evidence type="ECO:0000256" key="3">
    <source>
        <dbReference type="ARBA" id="ARBA00023163"/>
    </source>
</evidence>
<dbReference type="PANTHER" id="PTHR43130:SF3">
    <property type="entry name" value="HTH-TYPE TRANSCRIPTIONAL REGULATOR RV1931C"/>
    <property type="match status" value="1"/>
</dbReference>
<organism evidence="5 6">
    <name type="scientific">Ancylobacter dichloromethanicus</name>
    <dbReference type="NCBI Taxonomy" id="518825"/>
    <lineage>
        <taxon>Bacteria</taxon>
        <taxon>Pseudomonadati</taxon>
        <taxon>Pseudomonadota</taxon>
        <taxon>Alphaproteobacteria</taxon>
        <taxon>Hyphomicrobiales</taxon>
        <taxon>Xanthobacteraceae</taxon>
        <taxon>Ancylobacter</taxon>
    </lineage>
</organism>
<comment type="caution">
    <text evidence="5">The sequence shown here is derived from an EMBL/GenBank/DDBJ whole genome shotgun (WGS) entry which is preliminary data.</text>
</comment>
<dbReference type="InterPro" id="IPR018062">
    <property type="entry name" value="HTH_AraC-typ_CS"/>
</dbReference>
<keyword evidence="2" id="KW-0238">DNA-binding</keyword>
<name>A0A9W6MXH2_9HYPH</name>
<dbReference type="InterPro" id="IPR018060">
    <property type="entry name" value="HTH_AraC"/>
</dbReference>
<dbReference type="Pfam" id="PF12833">
    <property type="entry name" value="HTH_18"/>
    <property type="match status" value="1"/>
</dbReference>
<dbReference type="EMBL" id="BSFJ01000001">
    <property type="protein sequence ID" value="GLK70031.1"/>
    <property type="molecule type" value="Genomic_DNA"/>
</dbReference>
<dbReference type="SUPFAM" id="SSF46689">
    <property type="entry name" value="Homeodomain-like"/>
    <property type="match status" value="2"/>
</dbReference>
<dbReference type="PANTHER" id="PTHR43130">
    <property type="entry name" value="ARAC-FAMILY TRANSCRIPTIONAL REGULATOR"/>
    <property type="match status" value="1"/>
</dbReference>
<dbReference type="GO" id="GO:0043565">
    <property type="term" value="F:sequence-specific DNA binding"/>
    <property type="evidence" value="ECO:0007669"/>
    <property type="project" value="InterPro"/>
</dbReference>
<dbReference type="InterPro" id="IPR029062">
    <property type="entry name" value="Class_I_gatase-like"/>
</dbReference>
<dbReference type="Gene3D" id="1.10.10.60">
    <property type="entry name" value="Homeodomain-like"/>
    <property type="match status" value="2"/>
</dbReference>
<dbReference type="SMART" id="SM00342">
    <property type="entry name" value="HTH_ARAC"/>
    <property type="match status" value="1"/>
</dbReference>
<keyword evidence="1" id="KW-0805">Transcription regulation</keyword>
<reference evidence="5" key="1">
    <citation type="journal article" date="2014" name="Int. J. Syst. Evol. Microbiol.">
        <title>Complete genome sequence of Corynebacterium casei LMG S-19264T (=DSM 44701T), isolated from a smear-ripened cheese.</title>
        <authorList>
            <consortium name="US DOE Joint Genome Institute (JGI-PGF)"/>
            <person name="Walter F."/>
            <person name="Albersmeier A."/>
            <person name="Kalinowski J."/>
            <person name="Ruckert C."/>
        </authorList>
    </citation>
    <scope>NUCLEOTIDE SEQUENCE</scope>
    <source>
        <strain evidence="5">VKM B-2484</strain>
    </source>
</reference>
<keyword evidence="6" id="KW-1185">Reference proteome</keyword>
<dbReference type="SUPFAM" id="SSF52317">
    <property type="entry name" value="Class I glutamine amidotransferase-like"/>
    <property type="match status" value="1"/>
</dbReference>
<evidence type="ECO:0000313" key="5">
    <source>
        <dbReference type="EMBL" id="GLK70031.1"/>
    </source>
</evidence>
<accession>A0A9W6MXH2</accession>
<dbReference type="InterPro" id="IPR052158">
    <property type="entry name" value="INH-QAR"/>
</dbReference>
<evidence type="ECO:0000259" key="4">
    <source>
        <dbReference type="PROSITE" id="PS01124"/>
    </source>
</evidence>
<evidence type="ECO:0000256" key="2">
    <source>
        <dbReference type="ARBA" id="ARBA00023125"/>
    </source>
</evidence>